<dbReference type="SUPFAM" id="SSF55874">
    <property type="entry name" value="ATPase domain of HSP90 chaperone/DNA topoisomerase II/histidine kinase"/>
    <property type="match status" value="1"/>
</dbReference>
<dbReference type="SUPFAM" id="SSF158472">
    <property type="entry name" value="HAMP domain-like"/>
    <property type="match status" value="1"/>
</dbReference>
<keyword evidence="10 14" id="KW-0067">ATP-binding</keyword>
<dbReference type="SMART" id="SM00304">
    <property type="entry name" value="HAMP"/>
    <property type="match status" value="1"/>
</dbReference>
<dbReference type="PIRSF" id="PIRSF003167">
    <property type="entry name" value="STHK_NarX/NarQ"/>
    <property type="match status" value="1"/>
</dbReference>
<comment type="subcellular location">
    <subcellularLocation>
        <location evidence="2">Cell inner membrane</location>
        <topology evidence="2">Multi-pass membrane protein</topology>
    </subcellularLocation>
</comment>
<dbReference type="GO" id="GO:0005524">
    <property type="term" value="F:ATP binding"/>
    <property type="evidence" value="ECO:0007669"/>
    <property type="project" value="UniProtKB-UniRule"/>
</dbReference>
<dbReference type="GO" id="GO:0046983">
    <property type="term" value="F:protein dimerization activity"/>
    <property type="evidence" value="ECO:0007669"/>
    <property type="project" value="UniProtKB-UniRule"/>
</dbReference>
<keyword evidence="9 14" id="KW-0418">Kinase</keyword>
<dbReference type="InterPro" id="IPR016380">
    <property type="entry name" value="Sig_transdc_His_kin_NarX/NarQ"/>
</dbReference>
<dbReference type="PROSITE" id="PS50885">
    <property type="entry name" value="HAMP"/>
    <property type="match status" value="1"/>
</dbReference>
<evidence type="ECO:0000313" key="17">
    <source>
        <dbReference type="EMBL" id="SJM36391.1"/>
    </source>
</evidence>
<protein>
    <recommendedName>
        <fullName evidence="14">Sensor protein</fullName>
        <ecNumber evidence="14">2.7.13.3</ecNumber>
    </recommendedName>
</protein>
<keyword evidence="6 14" id="KW-0808">Transferase</keyword>
<evidence type="ECO:0000256" key="8">
    <source>
        <dbReference type="ARBA" id="ARBA00022741"/>
    </source>
</evidence>
<keyword evidence="8 14" id="KW-0547">Nucleotide-binding</keyword>
<keyword evidence="7 15" id="KW-0812">Transmembrane</keyword>
<dbReference type="Gene3D" id="1.20.5.1930">
    <property type="match status" value="1"/>
</dbReference>
<comment type="catalytic activity">
    <reaction evidence="1 14">
        <text>ATP + protein L-histidine = ADP + protein N-phospho-L-histidine.</text>
        <dbReference type="EC" id="2.7.13.3"/>
    </reaction>
</comment>
<dbReference type="InterPro" id="IPR029095">
    <property type="entry name" value="NarX-like_N"/>
</dbReference>
<dbReference type="Proteomes" id="UP000188169">
    <property type="component" value="Unassembled WGS sequence"/>
</dbReference>
<evidence type="ECO:0000313" key="18">
    <source>
        <dbReference type="Proteomes" id="UP000188169"/>
    </source>
</evidence>
<evidence type="ECO:0000256" key="1">
    <source>
        <dbReference type="ARBA" id="ARBA00000085"/>
    </source>
</evidence>
<evidence type="ECO:0000256" key="9">
    <source>
        <dbReference type="ARBA" id="ARBA00022777"/>
    </source>
</evidence>
<keyword evidence="18" id="KW-1185">Reference proteome</keyword>
<evidence type="ECO:0000256" key="13">
    <source>
        <dbReference type="ARBA" id="ARBA00023136"/>
    </source>
</evidence>
<name>A0A1R4ED18_9GAMM</name>
<keyword evidence="4 14" id="KW-0997">Cell inner membrane</keyword>
<dbReference type="RefSeq" id="WP_077447799.1">
    <property type="nucleotide sequence ID" value="NZ_FUGD01000045.1"/>
</dbReference>
<keyword evidence="12 14" id="KW-0902">Two-component regulatory system</keyword>
<dbReference type="Gene3D" id="1.10.287.130">
    <property type="match status" value="1"/>
</dbReference>
<keyword evidence="13 14" id="KW-0472">Membrane</keyword>
<dbReference type="OrthoDB" id="9811306at2"/>
<dbReference type="Pfam" id="PF00672">
    <property type="entry name" value="HAMP"/>
    <property type="match status" value="1"/>
</dbReference>
<evidence type="ECO:0000256" key="6">
    <source>
        <dbReference type="ARBA" id="ARBA00022679"/>
    </source>
</evidence>
<evidence type="ECO:0000259" key="16">
    <source>
        <dbReference type="PROSITE" id="PS50885"/>
    </source>
</evidence>
<feature type="transmembrane region" description="Helical" evidence="15">
    <location>
        <begin position="159"/>
        <end position="176"/>
    </location>
</feature>
<dbReference type="InterPro" id="IPR050482">
    <property type="entry name" value="Sensor_HK_TwoCompSys"/>
</dbReference>
<evidence type="ECO:0000256" key="12">
    <source>
        <dbReference type="ARBA" id="ARBA00023012"/>
    </source>
</evidence>
<dbReference type="InterPro" id="IPR011712">
    <property type="entry name" value="Sig_transdc_His_kin_sub3_dim/P"/>
</dbReference>
<evidence type="ECO:0000256" key="14">
    <source>
        <dbReference type="PIRNR" id="PIRNR003167"/>
    </source>
</evidence>
<keyword evidence="5" id="KW-0597">Phosphoprotein</keyword>
<dbReference type="AlphaFoldDB" id="A0A1R4ED18"/>
<dbReference type="InterPro" id="IPR003660">
    <property type="entry name" value="HAMP_dom"/>
</dbReference>
<dbReference type="EMBL" id="FUGD01000045">
    <property type="protein sequence ID" value="SJM36391.1"/>
    <property type="molecule type" value="Genomic_DNA"/>
</dbReference>
<sequence>MPFKLIPNTFMVRTPLAIVLVILLFLGSAITSGFLAWAAQNDAKAINTAGSIRMATYRFSFLLASDFHNSQQMDKLIADMDYRHKQLQLYQQQWVNKNKRIDDQLNRIENQWHQQLQPLLLSNDAQGFYTASLPYIHKVDAVVSQLQHRNEQRQNQQQLFQLLLLIFMMGVMLWAVQELRKKVLGPIRKLMQAKEKFTAGQLDTRVSISGYSEFEALGNSFNDMVSTIERNHLYLQSEVASKTAHLTKANKVLSLLYDFAKYLTTTQVSIVELNRLIADFGKIIPELEFTLCLKNDLIDNKDAIAIHSSALRDLCSTLDCASCLIKTNVYTESFDIRHQKSQYGELRVRPRSLGISHPTEQSALASRLFKAESEPGRIPLIEEDSQLTDQDSSVTKALICDNKEAIIALTNLISTAMFLLQQRQQEHQIILLEERATIARELHDSLAQSLSYLKIQVTILERRLQHTHCDSPDLILVTDSIFNIKEGLTSAYQHLRDLLVTFRLSLNDDSFDEALHNSADEFAEKGGLNISVNNQIMSLNLNASEQVNVIQIAREALSNICRHANAKNVQIDFGYVNQSDDVLLTISDDGKGISNDYDQTHHHGLMIMQERAKSLGGMLEVTKNELKGTLVKAQFTPEFFIK</sequence>
<dbReference type="Pfam" id="PF13675">
    <property type="entry name" value="PilJ"/>
    <property type="match status" value="1"/>
</dbReference>
<dbReference type="CDD" id="cd06225">
    <property type="entry name" value="HAMP"/>
    <property type="match status" value="1"/>
</dbReference>
<dbReference type="Gene3D" id="1.20.120.960">
    <property type="entry name" value="Histidine kinase NarX, sensor domain"/>
    <property type="match status" value="1"/>
</dbReference>
<gene>
    <name evidence="17" type="primary">narX</name>
    <name evidence="17" type="ORF">A1019T_00352</name>
</gene>
<dbReference type="EC" id="2.7.13.3" evidence="14"/>
<proteinExistence type="predicted"/>
<dbReference type="CDD" id="cd16917">
    <property type="entry name" value="HATPase_UhpB-NarQ-NarX-like"/>
    <property type="match status" value="1"/>
</dbReference>
<evidence type="ECO:0000256" key="5">
    <source>
        <dbReference type="ARBA" id="ARBA00022553"/>
    </source>
</evidence>
<dbReference type="PANTHER" id="PTHR24421">
    <property type="entry name" value="NITRATE/NITRITE SENSOR PROTEIN NARX-RELATED"/>
    <property type="match status" value="1"/>
</dbReference>
<dbReference type="InterPro" id="IPR042295">
    <property type="entry name" value="NarX-like_N_sf"/>
</dbReference>
<evidence type="ECO:0000256" key="11">
    <source>
        <dbReference type="ARBA" id="ARBA00022989"/>
    </source>
</evidence>
<dbReference type="PANTHER" id="PTHR24421:SF10">
    <property type="entry name" value="NITRATE_NITRITE SENSOR PROTEIN NARQ"/>
    <property type="match status" value="1"/>
</dbReference>
<reference evidence="18" key="1">
    <citation type="submission" date="2017-02" db="EMBL/GenBank/DDBJ databases">
        <authorList>
            <person name="Mornico D."/>
        </authorList>
    </citation>
    <scope>NUCLEOTIDE SEQUENCE [LARGE SCALE GENOMIC DNA]</scope>
</reference>
<keyword evidence="11 15" id="KW-1133">Transmembrane helix</keyword>
<evidence type="ECO:0000256" key="3">
    <source>
        <dbReference type="ARBA" id="ARBA00022475"/>
    </source>
</evidence>
<evidence type="ECO:0000256" key="4">
    <source>
        <dbReference type="ARBA" id="ARBA00022519"/>
    </source>
</evidence>
<keyword evidence="3 14" id="KW-1003">Cell membrane</keyword>
<dbReference type="InterPro" id="IPR036890">
    <property type="entry name" value="HATPase_C_sf"/>
</dbReference>
<organism evidence="17 18">
    <name type="scientific">Psychrobacter pasteurii</name>
    <dbReference type="NCBI Taxonomy" id="1945520"/>
    <lineage>
        <taxon>Bacteria</taxon>
        <taxon>Pseudomonadati</taxon>
        <taxon>Pseudomonadota</taxon>
        <taxon>Gammaproteobacteria</taxon>
        <taxon>Moraxellales</taxon>
        <taxon>Moraxellaceae</taxon>
        <taxon>Psychrobacter</taxon>
    </lineage>
</organism>
<evidence type="ECO:0000256" key="10">
    <source>
        <dbReference type="ARBA" id="ARBA00022840"/>
    </source>
</evidence>
<dbReference type="Pfam" id="PF07730">
    <property type="entry name" value="HisKA_3"/>
    <property type="match status" value="1"/>
</dbReference>
<dbReference type="Gene3D" id="3.30.565.10">
    <property type="entry name" value="Histidine kinase-like ATPase, C-terminal domain"/>
    <property type="match status" value="1"/>
</dbReference>
<accession>A0A1R4ED18</accession>
<evidence type="ECO:0000256" key="7">
    <source>
        <dbReference type="ARBA" id="ARBA00022692"/>
    </source>
</evidence>
<dbReference type="Pfam" id="PF02518">
    <property type="entry name" value="HATPase_c"/>
    <property type="match status" value="1"/>
</dbReference>
<evidence type="ECO:0000256" key="15">
    <source>
        <dbReference type="SAM" id="Phobius"/>
    </source>
</evidence>
<dbReference type="GO" id="GO:0000155">
    <property type="term" value="F:phosphorelay sensor kinase activity"/>
    <property type="evidence" value="ECO:0007669"/>
    <property type="project" value="UniProtKB-UniRule"/>
</dbReference>
<dbReference type="InterPro" id="IPR003594">
    <property type="entry name" value="HATPase_dom"/>
</dbReference>
<dbReference type="STRING" id="1945520.A1019T_00352"/>
<feature type="domain" description="HAMP" evidence="16">
    <location>
        <begin position="181"/>
        <end position="233"/>
    </location>
</feature>
<dbReference type="GO" id="GO:0005886">
    <property type="term" value="C:plasma membrane"/>
    <property type="evidence" value="ECO:0007669"/>
    <property type="project" value="UniProtKB-SubCell"/>
</dbReference>
<evidence type="ECO:0000256" key="2">
    <source>
        <dbReference type="ARBA" id="ARBA00004429"/>
    </source>
</evidence>